<evidence type="ECO:0000313" key="2">
    <source>
        <dbReference type="EMBL" id="KAA1070384.1"/>
    </source>
</evidence>
<dbReference type="Proteomes" id="UP000325313">
    <property type="component" value="Unassembled WGS sequence"/>
</dbReference>
<feature type="compositionally biased region" description="Polar residues" evidence="1">
    <location>
        <begin position="436"/>
        <end position="457"/>
    </location>
</feature>
<protein>
    <submittedName>
        <fullName evidence="3">Uncharacterized protein</fullName>
    </submittedName>
</protein>
<gene>
    <name evidence="2" type="ORF">PGT21_010541</name>
    <name evidence="3" type="ORF">PGTUg99_033740</name>
</gene>
<dbReference type="EMBL" id="VDEP01000404">
    <property type="protein sequence ID" value="KAA1090012.1"/>
    <property type="molecule type" value="Genomic_DNA"/>
</dbReference>
<dbReference type="OrthoDB" id="10071175at2759"/>
<dbReference type="EMBL" id="VSWC01000171">
    <property type="protein sequence ID" value="KAA1070384.1"/>
    <property type="molecule type" value="Genomic_DNA"/>
</dbReference>
<feature type="region of interest" description="Disordered" evidence="1">
    <location>
        <begin position="436"/>
        <end position="511"/>
    </location>
</feature>
<reference evidence="4 5" key="1">
    <citation type="submission" date="2019-05" db="EMBL/GenBank/DDBJ databases">
        <title>Emergence of the Ug99 lineage of the wheat stem rust pathogen through somatic hybridization.</title>
        <authorList>
            <person name="Li F."/>
            <person name="Upadhyaya N.M."/>
            <person name="Sperschneider J."/>
            <person name="Matny O."/>
            <person name="Nguyen-Phuc H."/>
            <person name="Mago R."/>
            <person name="Raley C."/>
            <person name="Miller M.E."/>
            <person name="Silverstein K.A.T."/>
            <person name="Henningsen E."/>
            <person name="Hirsch C.D."/>
            <person name="Visser B."/>
            <person name="Pretorius Z.A."/>
            <person name="Steffenson B.J."/>
            <person name="Schwessinger B."/>
            <person name="Dodds P.N."/>
            <person name="Figueroa M."/>
        </authorList>
    </citation>
    <scope>NUCLEOTIDE SEQUENCE [LARGE SCALE GENOMIC DNA]</scope>
    <source>
        <strain evidence="2">21-0</strain>
        <strain evidence="3 5">Ug99</strain>
    </source>
</reference>
<sequence length="1013" mass="113138">MDHNVPLDILNFSQKMSVLNSLVPRSGLFVIVTWSATKILAPAVKDFNSLLWEKPLVEGSDSHFSSPDHELVPALASNTFITVAPLELDKEYKPMHDQLSLPSDPLLNEPAPLALTPSPSLTLAHMLLGSQIGEIAHNHHYVQNCILSSIPHLVELENLAPIPPPSTTLADVLMASEKCGMENNHQYDHGYVPPVALLAEPVNLAPTSLPSSKLGEVLLESETGGLAYDHQYAQRNLNFRTEQPFPSHAQDPPTIGHAQDYSINGHIGYPLIAGHAQYSSIIEHVPDPSIFGHPQDTWNAGHSLDPSIFGHALDPSILEYAQDYPLFGHTQDPSTLGHAQDPSIVGQVQDALDVDHTKDSGIIHYPLVVGDVQDPSIFVHAQDPFTAAHTQDSSIMGQLHYASITGGAPDPSILGHAQHPSIVGQAQHTSTVLKFQDPSNIGNFQDPSNIGNFQDPSTIGHKQDPSTIGHKQDPSTIGHEQDPSTIGNKQDPSIIGYSDNTEHSFSNQKNHKEDHLMIEENLSKDQFTMPIWSPNTSPCESEVSLMVAKSSLGKKVKCLSPSSLVSNGLIVESLIKHFTSKFQKRLNMPEFNMQPNGKRWYHPNLPYMLVNCQVASQGKVSRVLMGSSQEKKQRAKYVSFYTVLIGWLYDLHKKELKQLRIPTESHTFQHRKLLEWLENEICSPVKSLPVLGNVAESPLEVSGGEFGPIQLRLIEYFSVGGVQKHELAPKLALFILEDFQMQHLDDYVCLIEPSKAIKENVIENPTDPNFQKIMKFFDLLQSSLAYQQRIADDDPSKKLLLRCKESFDNKLDRLTIIDKTTRSSHPNLPVAIYFPKEHSTIKTLRVLLDGENHAVNAKFIKPRFYSLIKLIHILHKKLLKKWKFDEEYNELIENGFFTWLLEEIYEPKSSLPVQGFVKIAGDYIAPWDLANIGDDEEQPQILFGNVQLVLIKFFSVKQTIQSLSYTAKFLIASWYQCNPPNIQSKYFKNIYKLFGPLPGSPIAKNLGKIPLKP</sequence>
<dbReference type="PANTHER" id="PTHR34226">
    <property type="entry name" value="PROTEIN CBR-ABU-10"/>
    <property type="match status" value="1"/>
</dbReference>
<evidence type="ECO:0000313" key="3">
    <source>
        <dbReference type="EMBL" id="KAA1090012.1"/>
    </source>
</evidence>
<dbReference type="AlphaFoldDB" id="A0A5B0NMY1"/>
<proteinExistence type="predicted"/>
<comment type="caution">
    <text evidence="3">The sequence shown here is derived from an EMBL/GenBank/DDBJ whole genome shotgun (WGS) entry which is preliminary data.</text>
</comment>
<keyword evidence="4" id="KW-1185">Reference proteome</keyword>
<evidence type="ECO:0000313" key="4">
    <source>
        <dbReference type="Proteomes" id="UP000324748"/>
    </source>
</evidence>
<evidence type="ECO:0000313" key="5">
    <source>
        <dbReference type="Proteomes" id="UP000325313"/>
    </source>
</evidence>
<name>A0A5B0NMY1_PUCGR</name>
<dbReference type="PANTHER" id="PTHR34226:SF1">
    <property type="entry name" value="PROTEIN CBR-ABU-10"/>
    <property type="match status" value="1"/>
</dbReference>
<organism evidence="3 5">
    <name type="scientific">Puccinia graminis f. sp. tritici</name>
    <dbReference type="NCBI Taxonomy" id="56615"/>
    <lineage>
        <taxon>Eukaryota</taxon>
        <taxon>Fungi</taxon>
        <taxon>Dikarya</taxon>
        <taxon>Basidiomycota</taxon>
        <taxon>Pucciniomycotina</taxon>
        <taxon>Pucciniomycetes</taxon>
        <taxon>Pucciniales</taxon>
        <taxon>Pucciniaceae</taxon>
        <taxon>Puccinia</taxon>
    </lineage>
</organism>
<accession>A0A5B0NMY1</accession>
<dbReference type="Proteomes" id="UP000324748">
    <property type="component" value="Unassembled WGS sequence"/>
</dbReference>
<evidence type="ECO:0000256" key="1">
    <source>
        <dbReference type="SAM" id="MobiDB-lite"/>
    </source>
</evidence>